<feature type="domain" description="Glycosyl hydrolase family 30 TIM-barrel" evidence="6">
    <location>
        <begin position="182"/>
        <end position="516"/>
    </location>
</feature>
<keyword evidence="3 4" id="KW-0378">Hydrolase</keyword>
<dbReference type="InterPro" id="IPR013780">
    <property type="entry name" value="Glyco_hydro_b"/>
</dbReference>
<dbReference type="GO" id="GO:0016020">
    <property type="term" value="C:membrane"/>
    <property type="evidence" value="ECO:0007669"/>
    <property type="project" value="GOC"/>
</dbReference>
<dbReference type="InterPro" id="IPR017853">
    <property type="entry name" value="GH"/>
</dbReference>
<keyword evidence="9" id="KW-1185">Reference proteome</keyword>
<accession>A0A1H3YLH2</accession>
<dbReference type="GO" id="GO:0006680">
    <property type="term" value="P:glucosylceramide catabolic process"/>
    <property type="evidence" value="ECO:0007669"/>
    <property type="project" value="TreeGrafter"/>
</dbReference>
<feature type="signal peptide" evidence="5">
    <location>
        <begin position="1"/>
        <end position="24"/>
    </location>
</feature>
<dbReference type="InterPro" id="IPR001139">
    <property type="entry name" value="Glyco_hydro_30"/>
</dbReference>
<evidence type="ECO:0000259" key="7">
    <source>
        <dbReference type="Pfam" id="PF17189"/>
    </source>
</evidence>
<gene>
    <name evidence="8" type="ORF">SAMN05192529_108132</name>
</gene>
<feature type="domain" description="Glycosyl hydrolase family 30 beta sandwich" evidence="7">
    <location>
        <begin position="519"/>
        <end position="577"/>
    </location>
</feature>
<dbReference type="SUPFAM" id="SSF51445">
    <property type="entry name" value="(Trans)glycosidases"/>
    <property type="match status" value="1"/>
</dbReference>
<organism evidence="8 9">
    <name type="scientific">Arachidicoccus rhizosphaerae</name>
    <dbReference type="NCBI Taxonomy" id="551991"/>
    <lineage>
        <taxon>Bacteria</taxon>
        <taxon>Pseudomonadati</taxon>
        <taxon>Bacteroidota</taxon>
        <taxon>Chitinophagia</taxon>
        <taxon>Chitinophagales</taxon>
        <taxon>Chitinophagaceae</taxon>
        <taxon>Arachidicoccus</taxon>
    </lineage>
</organism>
<dbReference type="PANTHER" id="PTHR11069:SF23">
    <property type="entry name" value="LYSOSOMAL ACID GLUCOSYLCERAMIDASE"/>
    <property type="match status" value="1"/>
</dbReference>
<dbReference type="InterPro" id="IPR033453">
    <property type="entry name" value="Glyco_hydro_30_TIM-barrel"/>
</dbReference>
<dbReference type="RefSeq" id="WP_244518833.1">
    <property type="nucleotide sequence ID" value="NZ_FNQY01000008.1"/>
</dbReference>
<dbReference type="Pfam" id="PF02055">
    <property type="entry name" value="Glyco_hydro_30"/>
    <property type="match status" value="1"/>
</dbReference>
<dbReference type="AlphaFoldDB" id="A0A1H3YLH2"/>
<name>A0A1H3YLH2_9BACT</name>
<dbReference type="EMBL" id="FNQY01000008">
    <property type="protein sequence ID" value="SEA11884.1"/>
    <property type="molecule type" value="Genomic_DNA"/>
</dbReference>
<evidence type="ECO:0000256" key="5">
    <source>
        <dbReference type="SAM" id="SignalP"/>
    </source>
</evidence>
<dbReference type="InterPro" id="IPR033452">
    <property type="entry name" value="GH30_C"/>
</dbReference>
<dbReference type="Gene3D" id="3.20.20.80">
    <property type="entry name" value="Glycosidases"/>
    <property type="match status" value="1"/>
</dbReference>
<dbReference type="PRINTS" id="PR00843">
    <property type="entry name" value="GLHYDRLASE30"/>
</dbReference>
<evidence type="ECO:0000259" key="6">
    <source>
        <dbReference type="Pfam" id="PF02055"/>
    </source>
</evidence>
<dbReference type="Gene3D" id="2.60.40.1180">
    <property type="entry name" value="Golgi alpha-mannosidase II"/>
    <property type="match status" value="1"/>
</dbReference>
<dbReference type="PANTHER" id="PTHR11069">
    <property type="entry name" value="GLUCOSYLCERAMIDASE"/>
    <property type="match status" value="1"/>
</dbReference>
<evidence type="ECO:0000256" key="2">
    <source>
        <dbReference type="ARBA" id="ARBA00022729"/>
    </source>
</evidence>
<evidence type="ECO:0000313" key="9">
    <source>
        <dbReference type="Proteomes" id="UP000199041"/>
    </source>
</evidence>
<reference evidence="8 9" key="1">
    <citation type="submission" date="2016-10" db="EMBL/GenBank/DDBJ databases">
        <authorList>
            <person name="de Groot N.N."/>
        </authorList>
    </citation>
    <scope>NUCLEOTIDE SEQUENCE [LARGE SCALE GENOMIC DNA]</scope>
    <source>
        <strain evidence="8 9">Vu-144</strain>
    </source>
</reference>
<evidence type="ECO:0000256" key="1">
    <source>
        <dbReference type="ARBA" id="ARBA00005382"/>
    </source>
</evidence>
<dbReference type="GO" id="GO:0004348">
    <property type="term" value="F:glucosylceramidase activity"/>
    <property type="evidence" value="ECO:0007669"/>
    <property type="project" value="InterPro"/>
</dbReference>
<proteinExistence type="inferred from homology"/>
<dbReference type="Proteomes" id="UP000199041">
    <property type="component" value="Unassembled WGS sequence"/>
</dbReference>
<keyword evidence="2 5" id="KW-0732">Signal</keyword>
<evidence type="ECO:0000256" key="3">
    <source>
        <dbReference type="ARBA" id="ARBA00022801"/>
    </source>
</evidence>
<evidence type="ECO:0000256" key="4">
    <source>
        <dbReference type="RuleBase" id="RU361188"/>
    </source>
</evidence>
<protein>
    <submittedName>
        <fullName evidence="8">Glucosylceramidase</fullName>
    </submittedName>
</protein>
<dbReference type="Pfam" id="PF17189">
    <property type="entry name" value="Glyco_hydro_30C"/>
    <property type="match status" value="1"/>
</dbReference>
<sequence length="580" mass="63404">MKRLEKYTLIVLCISLLWCSMACSKHDTPSGSERTPANLKVKVTVQGSTAQMPDGDGSGAVSIEVSAQNATNYQVILPTENNKTFTINTPSGGQANYTFSGSPNTTATFPVQVIAYNGSAHKDTSFSVKVYFAALQSDVDFWLTTPDKSVLFSKQNTALNFVTTSNSYSTITVNDQKKYQSIDGFGFTLTGGSAELINGLDEQTKDNLLKELFLTDGTGIGISYLRLSIGASDLSSSAYTYDDSPGDSELKNFSIDKEKEDLLPLLKKILALNPDIKILATPWSAPAWMKSNNSLYGGGDQPGILLPKYFDVYADYFVKYIQAMKAAGVPIDAVTVQNEPLNSYNNPSMLMTDTAENEFIKNYLWPAFNKNGIDTKIIVYDHNLDHPEYAKYVLSDPDTYKMVDGSAFHLYAGDISTMSSIHEAFPDKNLYFTEQYTSATGDFGGDLNWHIQNLIIGATKNWSRNVLEWNLAADAQNQPHLQGGCSDCLGALTISGNSVTKRNQSYYIIAHASKFVRPGSSRIDCSEVSNLLSVAFLTPENKKVLIVLNKASQAQSFNIQYGGKMVTTALPAGAVGSFIW</sequence>
<keyword evidence="4" id="KW-0326">Glycosidase</keyword>
<comment type="similarity">
    <text evidence="1 4">Belongs to the glycosyl hydrolase 30 family.</text>
</comment>
<evidence type="ECO:0000313" key="8">
    <source>
        <dbReference type="EMBL" id="SEA11884.1"/>
    </source>
</evidence>
<dbReference type="STRING" id="551991.SAMN05192529_108132"/>
<feature type="chain" id="PRO_5011575846" evidence="5">
    <location>
        <begin position="25"/>
        <end position="580"/>
    </location>
</feature>